<keyword evidence="1" id="KW-0732">Signal</keyword>
<keyword evidence="3" id="KW-1185">Reference proteome</keyword>
<proteinExistence type="predicted"/>
<sequence>MKPFFLILFLFCIVFCNAQQDADVSLLPDGAIPFRDFKNNVILDAYIDDSIPIKAMLDIGAWGLAVPERFRKDKEDVRKYEKFRFSTGPWAKTMSATFMDTNSQFLHWYGEDCVLLGWDFFYRRVIEISYKDKYLKEWRPRDLIGLEGYDCIEFKNRNRRLLVPASVIVQGKKIEGDYWIDTGLNGALFFTHNILSDYDLDISKTKEGRAKNLDTNRTKVSLLRTDTIQIGNTILLNKDVIFSESEWFVFKKNDLYVGLLGNQFFKNFSVIFDFRENKLYLKSVEE</sequence>
<dbReference type="RefSeq" id="WP_183307600.1">
    <property type="nucleotide sequence ID" value="NZ_JACIEP010000008.1"/>
</dbReference>
<dbReference type="GO" id="GO:0008233">
    <property type="term" value="F:peptidase activity"/>
    <property type="evidence" value="ECO:0007669"/>
    <property type="project" value="UniProtKB-KW"/>
</dbReference>
<comment type="caution">
    <text evidence="2">The sequence shown here is derived from an EMBL/GenBank/DDBJ whole genome shotgun (WGS) entry which is preliminary data.</text>
</comment>
<accession>A0A840CW60</accession>
<keyword evidence="2" id="KW-0378">Hydrolase</keyword>
<dbReference type="AlphaFoldDB" id="A0A840CW60"/>
<dbReference type="Gene3D" id="2.40.70.10">
    <property type="entry name" value="Acid Proteases"/>
    <property type="match status" value="1"/>
</dbReference>
<evidence type="ECO:0000256" key="1">
    <source>
        <dbReference type="SAM" id="SignalP"/>
    </source>
</evidence>
<dbReference type="Proteomes" id="UP000555103">
    <property type="component" value="Unassembled WGS sequence"/>
</dbReference>
<protein>
    <submittedName>
        <fullName evidence="2">Putative aspartyl protease</fullName>
    </submittedName>
</protein>
<reference evidence="2 3" key="1">
    <citation type="submission" date="2020-08" db="EMBL/GenBank/DDBJ databases">
        <title>Genomic Encyclopedia of Type Strains, Phase IV (KMG-IV): sequencing the most valuable type-strain genomes for metagenomic binning, comparative biology and taxonomic classification.</title>
        <authorList>
            <person name="Goeker M."/>
        </authorList>
    </citation>
    <scope>NUCLEOTIDE SEQUENCE [LARGE SCALE GENOMIC DNA]</scope>
    <source>
        <strain evidence="2 3">DSM 104969</strain>
    </source>
</reference>
<feature type="chain" id="PRO_5032684270" evidence="1">
    <location>
        <begin position="19"/>
        <end position="286"/>
    </location>
</feature>
<feature type="signal peptide" evidence="1">
    <location>
        <begin position="1"/>
        <end position="18"/>
    </location>
</feature>
<evidence type="ECO:0000313" key="3">
    <source>
        <dbReference type="Proteomes" id="UP000555103"/>
    </source>
</evidence>
<keyword evidence="2" id="KW-0645">Protease</keyword>
<gene>
    <name evidence="2" type="ORF">GGR21_002618</name>
</gene>
<name>A0A840CW60_9BACT</name>
<dbReference type="InterPro" id="IPR021109">
    <property type="entry name" value="Peptidase_aspartic_dom_sf"/>
</dbReference>
<dbReference type="GO" id="GO:0006508">
    <property type="term" value="P:proteolysis"/>
    <property type="evidence" value="ECO:0007669"/>
    <property type="project" value="UniProtKB-KW"/>
</dbReference>
<organism evidence="2 3">
    <name type="scientific">Dysgonomonas hofstadii</name>
    <dbReference type="NCBI Taxonomy" id="637886"/>
    <lineage>
        <taxon>Bacteria</taxon>
        <taxon>Pseudomonadati</taxon>
        <taxon>Bacteroidota</taxon>
        <taxon>Bacteroidia</taxon>
        <taxon>Bacteroidales</taxon>
        <taxon>Dysgonomonadaceae</taxon>
        <taxon>Dysgonomonas</taxon>
    </lineage>
</organism>
<evidence type="ECO:0000313" key="2">
    <source>
        <dbReference type="EMBL" id="MBB4036712.1"/>
    </source>
</evidence>
<dbReference type="EMBL" id="JACIEP010000008">
    <property type="protein sequence ID" value="MBB4036712.1"/>
    <property type="molecule type" value="Genomic_DNA"/>
</dbReference>